<evidence type="ECO:0000256" key="4">
    <source>
        <dbReference type="SAM" id="SignalP"/>
    </source>
</evidence>
<name>A0ABS3YX01_9BACT</name>
<dbReference type="InterPro" id="IPR005887">
    <property type="entry name" value="GH92_a_mannosidase_put"/>
</dbReference>
<dbReference type="SUPFAM" id="SSF48208">
    <property type="entry name" value="Six-hairpin glycosidases"/>
    <property type="match status" value="2"/>
</dbReference>
<dbReference type="Gene3D" id="2.70.98.10">
    <property type="match status" value="2"/>
</dbReference>
<dbReference type="InterPro" id="IPR050883">
    <property type="entry name" value="PNGase"/>
</dbReference>
<dbReference type="Pfam" id="PF07971">
    <property type="entry name" value="Glyco_hydro_92"/>
    <property type="match status" value="2"/>
</dbReference>
<evidence type="ECO:0000259" key="5">
    <source>
        <dbReference type="Pfam" id="PF07971"/>
    </source>
</evidence>
<proteinExistence type="predicted"/>
<feature type="domain" description="Glycosyl hydrolase family 92" evidence="5">
    <location>
        <begin position="317"/>
        <end position="782"/>
    </location>
</feature>
<dbReference type="GO" id="GO:0016798">
    <property type="term" value="F:hydrolase activity, acting on glycosyl bonds"/>
    <property type="evidence" value="ECO:0007669"/>
    <property type="project" value="UniProtKB-KW"/>
</dbReference>
<keyword evidence="8" id="KW-1185">Reference proteome</keyword>
<feature type="domain" description="Glycosyl hydrolase family 92 N-terminal" evidence="6">
    <location>
        <begin position="799"/>
        <end position="1024"/>
    </location>
</feature>
<dbReference type="EMBL" id="JAGHKO010000004">
    <property type="protein sequence ID" value="MBO9202457.1"/>
    <property type="molecule type" value="Genomic_DNA"/>
</dbReference>
<dbReference type="RefSeq" id="WP_209140503.1">
    <property type="nucleotide sequence ID" value="NZ_JAGHKO010000004.1"/>
</dbReference>
<evidence type="ECO:0000256" key="3">
    <source>
        <dbReference type="ARBA" id="ARBA00022837"/>
    </source>
</evidence>
<feature type="signal peptide" evidence="4">
    <location>
        <begin position="1"/>
        <end position="20"/>
    </location>
</feature>
<reference evidence="7 8" key="1">
    <citation type="submission" date="2021-03" db="EMBL/GenBank/DDBJ databases">
        <title>Assistant Professor.</title>
        <authorList>
            <person name="Huq M.A."/>
        </authorList>
    </citation>
    <scope>NUCLEOTIDE SEQUENCE [LARGE SCALE GENOMIC DNA]</scope>
    <source>
        <strain evidence="7 8">MAH-29</strain>
    </source>
</reference>
<comment type="subunit">
    <text evidence="2">Monomer.</text>
</comment>
<dbReference type="InterPro" id="IPR014718">
    <property type="entry name" value="GH-type_carb-bd"/>
</dbReference>
<dbReference type="EC" id="3.2.1.-" evidence="7"/>
<dbReference type="InterPro" id="IPR041371">
    <property type="entry name" value="GH92_N"/>
</dbReference>
<evidence type="ECO:0000256" key="1">
    <source>
        <dbReference type="ARBA" id="ARBA00001913"/>
    </source>
</evidence>
<dbReference type="Proteomes" id="UP000677244">
    <property type="component" value="Unassembled WGS sequence"/>
</dbReference>
<dbReference type="Gene3D" id="1.20.1050.60">
    <property type="entry name" value="alpha-1,2-mannosidase"/>
    <property type="match status" value="2"/>
</dbReference>
<evidence type="ECO:0000313" key="8">
    <source>
        <dbReference type="Proteomes" id="UP000677244"/>
    </source>
</evidence>
<dbReference type="InterPro" id="IPR008928">
    <property type="entry name" value="6-hairpin_glycosidase_sf"/>
</dbReference>
<keyword evidence="7" id="KW-0378">Hydrolase</keyword>
<sequence>MNKKKQYLMASLLLTTLSGAGQLSRQPVSYVNPFIGASTSIDKAGASHGLGKTFPGATTPYGMVQVSPNTITGGDNGSGYSYEHTSIEGFAFTQLSGIGWYGDLGNFLVMPTTGVLKTSAGRPGHEAEGYRSGFAKTSEAASPGYYKVELSKYRVKAEMTAAPHSGMLRFTFPANDRSRIQIDLARRVGGTSTEQYVRVVDEHTIEGWMKCTPAGGGWGNGEGHADYTVYFYAQFSKPLKQYGVWNAAIPDDWTRKREDLESQRYQQRIAEAATNGITKQPKEQQGKHLGFFTEFTTKENEQVLMKAGISFTDVAHAKMNLQQEITGWDFDKTHTKARAQWEQALEKIKIEGGTEEERSVFYTALYHTMIDPRTASDVDGAYTGGDGKIHTGGVGQNRRTVFSGWDVFRSQMPLQTIINPSLVNDLIRSLTDLADETGRHYFERWELLNAYSGCMIGNPAVSVLADAYAKGIRNYDMTKAYAYARNSCERFGNGDKGWTLSTEPEDNRRNSYGNSPFPISNTLENAYSEWCLSRLAAALGKKEDELKYAQRALSYKNVFDASKNWFRPRKEDGSWEDWPAEGRLKQFYGTVESNPYQQGWFVPHDVPGMVKLMGGRDSVIADLLHFFNNAPADLLWNDYYNHANEPVHHVPFLFNRLGAPWLTQEWSRKICARAYHNKVEGLVGNEDVGQMSAWYVLAAAGIHPVCPGDTRYEITSPVFTKIELQLDPQYAKGKTFTVIAKNNSTKNVYIQRAWLNGKPYAACFIDHADIAAGGVLELEMGPAPNNHWGVEANDDLVKYANTLQGTASDFGLSYGNTYPTTALPFSMNAWSPQTGKNGDGWKYQYGATSIRGFGQTHQCSPWVNDYAVFTLMPLAGTLEVDENKRAAAFHHENETGRPDYYKVTFDNGITTEITPVERGAAMRFSYPQTGEGYLVLDGYTQLSEVNIDASHHRITGWVNNARWVPAKFRNYFVLEFDQPFVSYGTWENEKNTVFKDSVYKEGKGAGAWLQFPKGAVVQVKIASSYISPEQAITTLQRELGAYAGFDDTRRAAQQVWNKLFHRILVEGGTEEQKATFYSCLFRANLFSHQFFEYNEQGQPVYYSPYDGAIHNGYMYTDNGFWDTFRSQFPLNTILHPTMEGQYMQALLAAQQQCGWLPAWSFPSETGGMLGNHAISLLTDAWVKDIRSFSADSALKAYYHEATNKGPWGGANGRQGWKDYFQLGYVTYPESQGSTAQTLEYAYDDFCAWQLATKTGNRFYTNVFARQLYNYRNVFDPATNFMRGRQTNGQWAPQFDPLDWGGPYTEGNAWHYTWSVFHDVQGLINLMGGEQKFTAKLDSVFSLPNTIKPGTYGGVIHEMKEMQLANMGQYAHGNQPIQHMIYLYNYARQPWKAQAHVRAVMDRLYNATEKGFPGDEDQGGMSSWYVLSALGIYAVCPGTDQYVIGSPLFPKVTITLENGKQFIIEAKNNSASNVYIANATLNGKVYTHNWITHADIVKGGVLHFEMSNKPATGRGILNADKPFSLTTK</sequence>
<gene>
    <name evidence="7" type="ORF">J7I42_19375</name>
</gene>
<evidence type="ECO:0000259" key="6">
    <source>
        <dbReference type="Pfam" id="PF17678"/>
    </source>
</evidence>
<organism evidence="7 8">
    <name type="scientific">Niastella soli</name>
    <dbReference type="NCBI Taxonomy" id="2821487"/>
    <lineage>
        <taxon>Bacteria</taxon>
        <taxon>Pseudomonadati</taxon>
        <taxon>Bacteroidota</taxon>
        <taxon>Chitinophagia</taxon>
        <taxon>Chitinophagales</taxon>
        <taxon>Chitinophagaceae</taxon>
        <taxon>Niastella</taxon>
    </lineage>
</organism>
<keyword evidence="3" id="KW-0106">Calcium</keyword>
<dbReference type="PANTHER" id="PTHR12143">
    <property type="entry name" value="PEPTIDE N-GLYCANASE PNGASE -RELATED"/>
    <property type="match status" value="1"/>
</dbReference>
<dbReference type="InterPro" id="IPR012939">
    <property type="entry name" value="Glyco_hydro_92"/>
</dbReference>
<dbReference type="NCBIfam" id="TIGR01180">
    <property type="entry name" value="aman2_put"/>
    <property type="match status" value="2"/>
</dbReference>
<protein>
    <submittedName>
        <fullName evidence="7">GH92 family glycosyl hydrolase</fullName>
        <ecNumber evidence="7">3.2.1.-</ecNumber>
    </submittedName>
</protein>
<evidence type="ECO:0000313" key="7">
    <source>
        <dbReference type="EMBL" id="MBO9202457.1"/>
    </source>
</evidence>
<dbReference type="Pfam" id="PF17678">
    <property type="entry name" value="Glyco_hydro_92N"/>
    <property type="match status" value="2"/>
</dbReference>
<comment type="cofactor">
    <cofactor evidence="1">
        <name>Ca(2+)</name>
        <dbReference type="ChEBI" id="CHEBI:29108"/>
    </cofactor>
</comment>
<dbReference type="PANTHER" id="PTHR12143:SF43">
    <property type="entry name" value="PUTATIVE-RELATED"/>
    <property type="match status" value="1"/>
</dbReference>
<feature type="chain" id="PRO_5046110586" evidence="4">
    <location>
        <begin position="21"/>
        <end position="1527"/>
    </location>
</feature>
<dbReference type="Gene3D" id="3.30.2080.10">
    <property type="entry name" value="GH92 mannosidase domain"/>
    <property type="match status" value="2"/>
</dbReference>
<keyword evidence="7" id="KW-0326">Glycosidase</keyword>
<evidence type="ECO:0000256" key="2">
    <source>
        <dbReference type="ARBA" id="ARBA00011245"/>
    </source>
</evidence>
<feature type="domain" description="Glycosyl hydrolase family 92" evidence="5">
    <location>
        <begin position="1030"/>
        <end position="1506"/>
    </location>
</feature>
<dbReference type="Gene3D" id="1.20.1610.10">
    <property type="entry name" value="alpha-1,2-mannosidases domains"/>
    <property type="match status" value="2"/>
</dbReference>
<accession>A0ABS3YX01</accession>
<keyword evidence="4" id="KW-0732">Signal</keyword>
<feature type="domain" description="Glycosyl hydrolase family 92 N-terminal" evidence="6">
    <location>
        <begin position="30"/>
        <end position="310"/>
    </location>
</feature>
<comment type="caution">
    <text evidence="7">The sequence shown here is derived from an EMBL/GenBank/DDBJ whole genome shotgun (WGS) entry which is preliminary data.</text>
</comment>